<dbReference type="EMBL" id="MT682301">
    <property type="protein sequence ID" value="QWC36225.1"/>
    <property type="molecule type" value="Genomic_RNA"/>
</dbReference>
<dbReference type="Pfam" id="PF00803">
    <property type="entry name" value="3A"/>
    <property type="match status" value="1"/>
</dbReference>
<reference evidence="4" key="1">
    <citation type="submission" date="2019-01" db="EMBL/GenBank/DDBJ databases">
        <title>5' terminal stem-loop of carnation ringspot virus RNA1 is required for the efficient amplification of viral RNAs.</title>
        <authorList>
            <person name="Kaido M."/>
            <person name="Nagano H."/>
            <person name="Omote K."/>
            <person name="Takano Y."/>
            <person name="Mise K."/>
            <person name="Okuno T."/>
        </authorList>
    </citation>
    <scope>NUCLEOTIDE SEQUENCE</scope>
    <source>
        <strain evidence="4">PV-0097</strain>
    </source>
</reference>
<organismHost>
    <name type="scientific">Dianthus barbatus</name>
    <dbReference type="NCBI Taxonomy" id="278075"/>
</organismHost>
<evidence type="ECO:0000256" key="2">
    <source>
        <dbReference type="ARBA" id="ARBA00023031"/>
    </source>
</evidence>
<evidence type="ECO:0000313" key="4">
    <source>
        <dbReference type="EMBL" id="BBI41282.1"/>
    </source>
</evidence>
<protein>
    <submittedName>
        <fullName evidence="4">Movement protein</fullName>
    </submittedName>
</protein>
<sequence>MAVHVDNVKDLAKTNEGVAVVLNRYTDWKCKAGVTEAPLLPSNLGTRITDYAKTTLKGDSVALNFSDLVLSLGATVSVGTPGSVLVELINPNMDGPFQLVQGQSLSWSPGSGKPCLMIFSIHHQLTADAEPFRIRISNNGIPTKKTFARCHAYWGFDLSARMRYYKNEPAKRIDLDVGFYKTHLSNMKQVRDYVQYTFDNSRMDGNPQLVAKSTMNVIPRIVDVPKYVGIAPPSRSGNHQEATPDDWLKQYVDKDSKTNKLSDVESSSDSSSLLSMRARSQRYTKNNKIPIKRHPKATGEVGTI</sequence>
<feature type="compositionally biased region" description="Low complexity" evidence="3">
    <location>
        <begin position="264"/>
        <end position="275"/>
    </location>
</feature>
<name>A0A455TY38_CRSV</name>
<keyword evidence="1" id="KW-0813">Transport</keyword>
<accession>A0A455TY38</accession>
<gene>
    <name evidence="5" type="primary">ORF3</name>
</gene>
<evidence type="ECO:0000256" key="1">
    <source>
        <dbReference type="ARBA" id="ARBA00022448"/>
    </source>
</evidence>
<dbReference type="GO" id="GO:0046740">
    <property type="term" value="P:transport of virus in host, cell to cell"/>
    <property type="evidence" value="ECO:0007669"/>
    <property type="project" value="UniProtKB-KW"/>
</dbReference>
<dbReference type="InterPro" id="IPR000603">
    <property type="entry name" value="MPV"/>
</dbReference>
<organismHost>
    <name type="scientific">Dianthus caryophyllus</name>
    <name type="common">Carnation</name>
    <name type="synonym">Clove pink</name>
    <dbReference type="NCBI Taxonomy" id="3570"/>
</organismHost>
<organism evidence="4">
    <name type="scientific">Carnation ringspot virus</name>
    <name type="common">CRSV</name>
    <dbReference type="NCBI Taxonomy" id="12268"/>
    <lineage>
        <taxon>Viruses</taxon>
        <taxon>Riboviria</taxon>
        <taxon>Orthornavirae</taxon>
        <taxon>Kitrinoviricota</taxon>
        <taxon>Tolucaviricetes</taxon>
        <taxon>Tolivirales</taxon>
        <taxon>Tombusviridae</taxon>
        <taxon>Regressovirinae</taxon>
        <taxon>Dianthovirus</taxon>
        <taxon>Dianthovirus dianthi</taxon>
    </lineage>
</organism>
<reference evidence="5" key="2">
    <citation type="submission" date="2020-06" db="EMBL/GenBank/DDBJ databases">
        <authorList>
            <person name="Knierim D."/>
            <person name="Margaria P."/>
            <person name="Menzel W."/>
            <person name="Winter S."/>
        </authorList>
    </citation>
    <scope>NUCLEOTIDE SEQUENCE</scope>
    <source>
        <strain evidence="5">DSMZ PV-0097</strain>
    </source>
</reference>
<evidence type="ECO:0000313" key="5">
    <source>
        <dbReference type="EMBL" id="QWC36225.1"/>
    </source>
</evidence>
<dbReference type="EMBL" id="LC461176">
    <property type="protein sequence ID" value="BBI41282.1"/>
    <property type="molecule type" value="Genomic_RNA"/>
</dbReference>
<feature type="region of interest" description="Disordered" evidence="3">
    <location>
        <begin position="258"/>
        <end position="304"/>
    </location>
</feature>
<proteinExistence type="predicted"/>
<evidence type="ECO:0000256" key="3">
    <source>
        <dbReference type="SAM" id="MobiDB-lite"/>
    </source>
</evidence>
<keyword evidence="2" id="KW-0916">Viral movement protein</keyword>